<organism evidence="3 4">
    <name type="scientific">Branchiostoma lanceolatum</name>
    <name type="common">Common lancelet</name>
    <name type="synonym">Amphioxus lanceolatum</name>
    <dbReference type="NCBI Taxonomy" id="7740"/>
    <lineage>
        <taxon>Eukaryota</taxon>
        <taxon>Metazoa</taxon>
        <taxon>Chordata</taxon>
        <taxon>Cephalochordata</taxon>
        <taxon>Leptocardii</taxon>
        <taxon>Amphioxiformes</taxon>
        <taxon>Branchiostomatidae</taxon>
        <taxon>Branchiostoma</taxon>
    </lineage>
</organism>
<evidence type="ECO:0000256" key="2">
    <source>
        <dbReference type="SAM" id="MobiDB-lite"/>
    </source>
</evidence>
<dbReference type="AlphaFoldDB" id="A0A8K0A9F2"/>
<evidence type="ECO:0000313" key="4">
    <source>
        <dbReference type="Proteomes" id="UP000838412"/>
    </source>
</evidence>
<dbReference type="OrthoDB" id="415230at2759"/>
<keyword evidence="4" id="KW-1185">Reference proteome</keyword>
<dbReference type="EMBL" id="OV696693">
    <property type="protein sequence ID" value="CAH1271785.1"/>
    <property type="molecule type" value="Genomic_DNA"/>
</dbReference>
<sequence length="383" mass="44425">MSNSMTQAIQLPPSRIRFSHDSIHDSFSHPGVREIPILETLGDILNGYIDVDMLPMIRVVLSGGKFFVLSGNRRLYIYRTLEEVGFLSSVEVMRCPMNDRVWQELDKKLTTKCMGETVDIRTRDIDDFLSEREKILESYSLRQAQNNVSSSDSDETGSESDTSSSEDEEPEPSNEKSPSQQRSRSKIEELRSHLRAAQADCSEYYSIIERYERKIADLQRKLTSLRRQLGKASAIGDRAMETYDVKKMDRASRRDAKQRILNDFVVSEDEMAGSDRRKPKCSKRWSTRQHDGPTKRERKMTKIADKTQQTIAECKQRRKDIQDYQVVSNIKVNKLRLNLNEATQNLAVCRAKIQRYRREIQSIEDDNQEGEIIHCIRDLFVKE</sequence>
<feature type="compositionally biased region" description="Acidic residues" evidence="2">
    <location>
        <begin position="152"/>
        <end position="172"/>
    </location>
</feature>
<accession>A0A8K0A9F2</accession>
<gene>
    <name evidence="3" type="primary">Hypp4709</name>
    <name evidence="3" type="ORF">BLAG_LOCUS23658</name>
</gene>
<evidence type="ECO:0000256" key="1">
    <source>
        <dbReference type="SAM" id="Coils"/>
    </source>
</evidence>
<keyword evidence="1" id="KW-0175">Coiled coil</keyword>
<name>A0A8K0A9F2_BRALA</name>
<dbReference type="Proteomes" id="UP000838412">
    <property type="component" value="Chromosome 8"/>
</dbReference>
<feature type="region of interest" description="Disordered" evidence="2">
    <location>
        <begin position="143"/>
        <end position="189"/>
    </location>
</feature>
<feature type="compositionally biased region" description="Basic residues" evidence="2">
    <location>
        <begin position="277"/>
        <end position="287"/>
    </location>
</feature>
<evidence type="ECO:0000313" key="3">
    <source>
        <dbReference type="EMBL" id="CAH1271785.1"/>
    </source>
</evidence>
<reference evidence="3" key="1">
    <citation type="submission" date="2022-01" db="EMBL/GenBank/DDBJ databases">
        <authorList>
            <person name="Braso-Vives M."/>
        </authorList>
    </citation>
    <scope>NUCLEOTIDE SEQUENCE</scope>
</reference>
<protein>
    <submittedName>
        <fullName evidence="3">Hypp4709 protein</fullName>
    </submittedName>
</protein>
<feature type="coiled-coil region" evidence="1">
    <location>
        <begin position="332"/>
        <end position="373"/>
    </location>
</feature>
<feature type="region of interest" description="Disordered" evidence="2">
    <location>
        <begin position="271"/>
        <end position="295"/>
    </location>
</feature>
<proteinExistence type="predicted"/>